<proteinExistence type="predicted"/>
<dbReference type="Ensembl" id="ENSPTET00000008533.1">
    <property type="protein sequence ID" value="ENSPTEP00000005537.1"/>
    <property type="gene ID" value="ENSPTEG00000006421.1"/>
</dbReference>
<dbReference type="Ensembl" id="ENSPTET00000008538.1">
    <property type="protein sequence ID" value="ENSPTEP00000005539.1"/>
    <property type="gene ID" value="ENSPTEG00000006428.1"/>
</dbReference>
<reference evidence="1" key="1">
    <citation type="submission" date="2025-05" db="UniProtKB">
        <authorList>
            <consortium name="Ensembl"/>
        </authorList>
    </citation>
    <scope>IDENTIFICATION</scope>
</reference>
<keyword evidence="2" id="KW-1185">Reference proteome</keyword>
<protein>
    <submittedName>
        <fullName evidence="1">Uncharacterized protein</fullName>
    </submittedName>
</protein>
<evidence type="ECO:0000313" key="1">
    <source>
        <dbReference type="Ensembl" id="ENSPTEP00000007307.1"/>
    </source>
</evidence>
<dbReference type="Ensembl" id="ENSPTET00000011151.1">
    <property type="protein sequence ID" value="ENSPTEP00000007307.1"/>
    <property type="gene ID" value="ENSPTEG00000008318.1"/>
</dbReference>
<dbReference type="AlphaFoldDB" id="A0A8C9GP92"/>
<dbReference type="Ensembl" id="ENSPTET00000011197.1">
    <property type="protein sequence ID" value="ENSPTEP00000007332.1"/>
    <property type="gene ID" value="ENSPTEG00000008357.1"/>
</dbReference>
<sequence>MGLTTMVHRVSLTVSGGGRVASEVTFESGLERGPWKAIWGRAWWLTPVIPTIWEAEAGGSPEVRSLRPAWLTWCNPVSTENTKISWVCWRTPVISATQESGELLKPGRRRL</sequence>
<organism evidence="1 2">
    <name type="scientific">Piliocolobus tephrosceles</name>
    <name type="common">Ugandan red Colobus</name>
    <dbReference type="NCBI Taxonomy" id="591936"/>
    <lineage>
        <taxon>Eukaryota</taxon>
        <taxon>Metazoa</taxon>
        <taxon>Chordata</taxon>
        <taxon>Craniata</taxon>
        <taxon>Vertebrata</taxon>
        <taxon>Euteleostomi</taxon>
        <taxon>Mammalia</taxon>
        <taxon>Eutheria</taxon>
        <taxon>Euarchontoglires</taxon>
        <taxon>Primates</taxon>
        <taxon>Haplorrhini</taxon>
        <taxon>Catarrhini</taxon>
        <taxon>Cercopithecidae</taxon>
        <taxon>Colobinae</taxon>
        <taxon>Piliocolobus</taxon>
    </lineage>
</organism>
<dbReference type="Proteomes" id="UP000694416">
    <property type="component" value="Unplaced"/>
</dbReference>
<evidence type="ECO:0000313" key="2">
    <source>
        <dbReference type="Proteomes" id="UP000694416"/>
    </source>
</evidence>
<name>A0A8C9GP92_9PRIM</name>
<accession>A0A8C9GP92</accession>